<keyword evidence="2" id="KW-0378">Hydrolase</keyword>
<feature type="short sequence motif" description="Histidine triad motif" evidence="4 5">
    <location>
        <begin position="97"/>
        <end position="101"/>
    </location>
</feature>
<dbReference type="GO" id="GO:0016787">
    <property type="term" value="F:hydrolase activity"/>
    <property type="evidence" value="ECO:0007669"/>
    <property type="project" value="UniProtKB-KW"/>
</dbReference>
<dbReference type="AlphaFoldDB" id="A0A1E5RZB8"/>
<evidence type="ECO:0000256" key="4">
    <source>
        <dbReference type="PIRSR" id="PIRSR601310-3"/>
    </source>
</evidence>
<dbReference type="PANTHER" id="PTHR46243:SF1">
    <property type="entry name" value="BIS(5'-ADENOSYL)-TRIPHOSPHATASE"/>
    <property type="match status" value="1"/>
</dbReference>
<evidence type="ECO:0000259" key="6">
    <source>
        <dbReference type="PROSITE" id="PS51084"/>
    </source>
</evidence>
<gene>
    <name evidence="7" type="ORF">AWRI3580_g930</name>
</gene>
<keyword evidence="1" id="KW-0547">Nucleotide-binding</keyword>
<dbReference type="PRINTS" id="PR00332">
    <property type="entry name" value="HISTRIAD"/>
</dbReference>
<comment type="caution">
    <text evidence="7">The sequence shown here is derived from an EMBL/GenBank/DDBJ whole genome shotgun (WGS) entry which is preliminary data.</text>
</comment>
<evidence type="ECO:0000313" key="8">
    <source>
        <dbReference type="Proteomes" id="UP000095358"/>
    </source>
</evidence>
<dbReference type="InterPro" id="IPR011146">
    <property type="entry name" value="HIT-like"/>
</dbReference>
<sequence length="188" mass="21967">MVKQTTLKFFKFDVSQQVFFQSEHSFSIVNLKPITPHHILVIPKRHVENLYELKNEEKTDFFDTVHTLYRFIRYLTGTNGTNLAIQDGLISGQSVPHVHAHIIPRYEKGNMGDGVYNLLKGEYRTVVGKDIVKPDAPKERRERSMEEMIKEATYLQTQLEKWLKLPEDEKDKQYVDIPDLDESSTEVE</sequence>
<protein>
    <submittedName>
        <fullName evidence="7">Bis(5'-adenosyl)-triphosphatase</fullName>
    </submittedName>
</protein>
<dbReference type="Gene3D" id="3.30.428.10">
    <property type="entry name" value="HIT-like"/>
    <property type="match status" value="1"/>
</dbReference>
<dbReference type="FunFam" id="3.30.428.10:FF:000011">
    <property type="entry name" value="Fragile histidine triad"/>
    <property type="match status" value="1"/>
</dbReference>
<dbReference type="EMBL" id="LPNN01000002">
    <property type="protein sequence ID" value="OEJ92063.1"/>
    <property type="molecule type" value="Genomic_DNA"/>
</dbReference>
<accession>A0A1E5RZB8</accession>
<evidence type="ECO:0000256" key="3">
    <source>
        <dbReference type="PIRSR" id="PIRSR601310-1"/>
    </source>
</evidence>
<feature type="domain" description="HIT" evidence="6">
    <location>
        <begin position="5"/>
        <end position="116"/>
    </location>
</feature>
<evidence type="ECO:0000256" key="5">
    <source>
        <dbReference type="PROSITE-ProRule" id="PRU00464"/>
    </source>
</evidence>
<organism evidence="7 8">
    <name type="scientific">Hanseniaspora uvarum</name>
    <name type="common">Yeast</name>
    <name type="synonym">Kloeckera apiculata</name>
    <dbReference type="NCBI Taxonomy" id="29833"/>
    <lineage>
        <taxon>Eukaryota</taxon>
        <taxon>Fungi</taxon>
        <taxon>Dikarya</taxon>
        <taxon>Ascomycota</taxon>
        <taxon>Saccharomycotina</taxon>
        <taxon>Saccharomycetes</taxon>
        <taxon>Saccharomycodales</taxon>
        <taxon>Saccharomycodaceae</taxon>
        <taxon>Hanseniaspora</taxon>
    </lineage>
</organism>
<dbReference type="InterPro" id="IPR036265">
    <property type="entry name" value="HIT-like_sf"/>
</dbReference>
<dbReference type="GO" id="GO:0000166">
    <property type="term" value="F:nucleotide binding"/>
    <property type="evidence" value="ECO:0007669"/>
    <property type="project" value="UniProtKB-KW"/>
</dbReference>
<dbReference type="InterPro" id="IPR051884">
    <property type="entry name" value="Bis(5'-adenosyl)-TPase_reg"/>
</dbReference>
<feature type="active site" description="Tele-AMP-histidine intermediate" evidence="3">
    <location>
        <position position="99"/>
    </location>
</feature>
<keyword evidence="8" id="KW-1185">Reference proteome</keyword>
<name>A0A1E5RZB8_HANUV</name>
<reference evidence="8" key="1">
    <citation type="journal article" date="2016" name="Genome Announc.">
        <title>Genome sequences of three species of Hanseniaspora isolated from spontaneous wine fermentations.</title>
        <authorList>
            <person name="Sternes P.R."/>
            <person name="Lee D."/>
            <person name="Kutyna D.R."/>
            <person name="Borneman A.R."/>
        </authorList>
    </citation>
    <scope>NUCLEOTIDE SEQUENCE [LARGE SCALE GENOMIC DNA]</scope>
    <source>
        <strain evidence="8">AWRI3580</strain>
    </source>
</reference>
<evidence type="ECO:0000256" key="1">
    <source>
        <dbReference type="ARBA" id="ARBA00022741"/>
    </source>
</evidence>
<dbReference type="PANTHER" id="PTHR46243">
    <property type="entry name" value="BIS(5'-ADENOSYL)-TRIPHOSPHATASE"/>
    <property type="match status" value="1"/>
</dbReference>
<dbReference type="SUPFAM" id="SSF54197">
    <property type="entry name" value="HIT-like"/>
    <property type="match status" value="1"/>
</dbReference>
<dbReference type="InterPro" id="IPR001310">
    <property type="entry name" value="Histidine_triad_HIT"/>
</dbReference>
<dbReference type="Proteomes" id="UP000095358">
    <property type="component" value="Unassembled WGS sequence"/>
</dbReference>
<evidence type="ECO:0000313" key="7">
    <source>
        <dbReference type="EMBL" id="OEJ92063.1"/>
    </source>
</evidence>
<dbReference type="Pfam" id="PF01230">
    <property type="entry name" value="HIT"/>
    <property type="match status" value="1"/>
</dbReference>
<dbReference type="PROSITE" id="PS51084">
    <property type="entry name" value="HIT_2"/>
    <property type="match status" value="1"/>
</dbReference>
<evidence type="ECO:0000256" key="2">
    <source>
        <dbReference type="ARBA" id="ARBA00022801"/>
    </source>
</evidence>
<dbReference type="VEuPathDB" id="FungiDB:AWRI3580_g930"/>
<dbReference type="STRING" id="29833.A0A1E5RZB8"/>
<proteinExistence type="predicted"/>
<dbReference type="OrthoDB" id="3971223at2759"/>